<dbReference type="CDD" id="cd07820">
    <property type="entry name" value="SRPBCC_3"/>
    <property type="match status" value="1"/>
</dbReference>
<evidence type="ECO:0000313" key="2">
    <source>
        <dbReference type="Proteomes" id="UP000659388"/>
    </source>
</evidence>
<gene>
    <name evidence="1" type="ORF">JL102_15020</name>
</gene>
<name>A0A937F9G4_9BACT</name>
<organism evidence="1 2">
    <name type="scientific">Fulvivirga sediminis</name>
    <dbReference type="NCBI Taxonomy" id="2803949"/>
    <lineage>
        <taxon>Bacteria</taxon>
        <taxon>Pseudomonadati</taxon>
        <taxon>Bacteroidota</taxon>
        <taxon>Cytophagia</taxon>
        <taxon>Cytophagales</taxon>
        <taxon>Fulvivirgaceae</taxon>
        <taxon>Fulvivirga</taxon>
    </lineage>
</organism>
<comment type="caution">
    <text evidence="1">The sequence shown here is derived from an EMBL/GenBank/DDBJ whole genome shotgun (WGS) entry which is preliminary data.</text>
</comment>
<proteinExistence type="predicted"/>
<keyword evidence="2" id="KW-1185">Reference proteome</keyword>
<dbReference type="RefSeq" id="WP_202245249.1">
    <property type="nucleotide sequence ID" value="NZ_JAESIY010000008.1"/>
</dbReference>
<dbReference type="Proteomes" id="UP000659388">
    <property type="component" value="Unassembled WGS sequence"/>
</dbReference>
<dbReference type="InterPro" id="IPR023393">
    <property type="entry name" value="START-like_dom_sf"/>
</dbReference>
<dbReference type="EMBL" id="JAESIY010000008">
    <property type="protein sequence ID" value="MBL3657457.1"/>
    <property type="molecule type" value="Genomic_DNA"/>
</dbReference>
<evidence type="ECO:0000313" key="1">
    <source>
        <dbReference type="EMBL" id="MBL3657457.1"/>
    </source>
</evidence>
<accession>A0A937F9G4</accession>
<sequence length="158" mass="18540">MKVYNLTSTQTLNISLLKAWDFFSSPKNLKEITPPHMGFKINYVSGGERMYPGQIIKYIVNVLPGVPVKWTTEITHVSEPNFFVDEQRFGPYAMWHHQHHFKEVPEGVMMTDIVNYAIPYGFIGRLANWLFVEKQVKKIFAHRHQVLENYFNHKTQTV</sequence>
<reference evidence="1" key="1">
    <citation type="submission" date="2021-01" db="EMBL/GenBank/DDBJ databases">
        <title>Fulvivirga kasyanovii gen. nov., sp nov., a novel member of the phylum Bacteroidetes isolated from seawater in a mussel farm.</title>
        <authorList>
            <person name="Zhao L.-H."/>
            <person name="Wang Z.-J."/>
        </authorList>
    </citation>
    <scope>NUCLEOTIDE SEQUENCE</scope>
    <source>
        <strain evidence="1">2943</strain>
    </source>
</reference>
<dbReference type="AlphaFoldDB" id="A0A937F9G4"/>
<dbReference type="Gene3D" id="3.30.530.20">
    <property type="match status" value="1"/>
</dbReference>
<protein>
    <submittedName>
        <fullName evidence="1">SRPBCC family protein</fullName>
    </submittedName>
</protein>
<dbReference type="SUPFAM" id="SSF55961">
    <property type="entry name" value="Bet v1-like"/>
    <property type="match status" value="1"/>
</dbReference>